<organism evidence="1 2">
    <name type="scientific">Staurois parvus</name>
    <dbReference type="NCBI Taxonomy" id="386267"/>
    <lineage>
        <taxon>Eukaryota</taxon>
        <taxon>Metazoa</taxon>
        <taxon>Chordata</taxon>
        <taxon>Craniata</taxon>
        <taxon>Vertebrata</taxon>
        <taxon>Euteleostomi</taxon>
        <taxon>Amphibia</taxon>
        <taxon>Batrachia</taxon>
        <taxon>Anura</taxon>
        <taxon>Neobatrachia</taxon>
        <taxon>Ranoidea</taxon>
        <taxon>Ranidae</taxon>
        <taxon>Staurois</taxon>
    </lineage>
</organism>
<feature type="non-terminal residue" evidence="1">
    <location>
        <position position="1"/>
    </location>
</feature>
<accession>A0ABN9FBD7</accession>
<comment type="caution">
    <text evidence="1">The sequence shown here is derived from an EMBL/GenBank/DDBJ whole genome shotgun (WGS) entry which is preliminary data.</text>
</comment>
<sequence>IECDIYQSFIIIIQYLYSTKSLLSAVHYSGGQNMRQYQGRTDHLETRELLEGPGFPWYLFHRLF</sequence>
<evidence type="ECO:0000313" key="1">
    <source>
        <dbReference type="EMBL" id="CAI9593152.1"/>
    </source>
</evidence>
<name>A0ABN9FBD7_9NEOB</name>
<proteinExistence type="predicted"/>
<dbReference type="EMBL" id="CATNWA010016491">
    <property type="protein sequence ID" value="CAI9593152.1"/>
    <property type="molecule type" value="Genomic_DNA"/>
</dbReference>
<reference evidence="1" key="1">
    <citation type="submission" date="2023-05" db="EMBL/GenBank/DDBJ databases">
        <authorList>
            <person name="Stuckert A."/>
        </authorList>
    </citation>
    <scope>NUCLEOTIDE SEQUENCE</scope>
</reference>
<dbReference type="Proteomes" id="UP001162483">
    <property type="component" value="Unassembled WGS sequence"/>
</dbReference>
<gene>
    <name evidence="1" type="ORF">SPARVUS_LOCUS11496354</name>
</gene>
<protein>
    <submittedName>
        <fullName evidence="1">Uncharacterized protein</fullName>
    </submittedName>
</protein>
<evidence type="ECO:0000313" key="2">
    <source>
        <dbReference type="Proteomes" id="UP001162483"/>
    </source>
</evidence>
<keyword evidence="2" id="KW-1185">Reference proteome</keyword>